<keyword evidence="3" id="KW-1185">Reference proteome</keyword>
<evidence type="ECO:0000313" key="2">
    <source>
        <dbReference type="EMBL" id="KBZ60924.1"/>
    </source>
</evidence>
<evidence type="ECO:0000313" key="3">
    <source>
        <dbReference type="Proteomes" id="UP000025947"/>
    </source>
</evidence>
<dbReference type="Proteomes" id="UP000025947">
    <property type="component" value="Unassembled WGS sequence"/>
</dbReference>
<accession>A0A051TVH2</accession>
<comment type="caution">
    <text evidence="2">The sequence shown here is derived from an EMBL/GenBank/DDBJ whole genome shotgun (WGS) entry which is preliminary data.</text>
</comment>
<dbReference type="AlphaFoldDB" id="A0A051TVH2"/>
<dbReference type="EMBL" id="JLXW01000010">
    <property type="protein sequence ID" value="KBZ60924.1"/>
    <property type="molecule type" value="Genomic_DNA"/>
</dbReference>
<proteinExistence type="predicted"/>
<dbReference type="RefSeq" id="WP_158672652.1">
    <property type="nucleotide sequence ID" value="NZ_KK328284.1"/>
</dbReference>
<evidence type="ECO:0000256" key="1">
    <source>
        <dbReference type="SAM" id="MobiDB-lite"/>
    </source>
</evidence>
<name>A0A051TVH2_9MYCO</name>
<dbReference type="HOGENOM" id="CLU_2369865_0_0_11"/>
<feature type="region of interest" description="Disordered" evidence="1">
    <location>
        <begin position="1"/>
        <end position="37"/>
    </location>
</feature>
<reference evidence="2 3" key="1">
    <citation type="submission" date="2014-04" db="EMBL/GenBank/DDBJ databases">
        <title>The Genome Sequence of Mycobacterium tuberculosis TKK-01-0051.</title>
        <authorList>
            <consortium name="The Broad Institute Genomics Platform"/>
            <consortium name="The Broad Institute Genome Sequencing Center for Infectious Disease"/>
            <person name="Earl A.M."/>
            <person name="Cohen K."/>
            <person name="Pym A."/>
            <person name="Bishai W."/>
            <person name="Maharaj K."/>
            <person name="Desjardins C."/>
            <person name="Abeel T."/>
            <person name="Young S."/>
            <person name="Zeng Q."/>
            <person name="Gargeya S."/>
            <person name="Abouelleil A."/>
            <person name="Alvarado L."/>
            <person name="Chapman S.B."/>
            <person name="Gainer-Dewar J."/>
            <person name="Goldberg J."/>
            <person name="Griggs A."/>
            <person name="Gujja S."/>
            <person name="Hansen M."/>
            <person name="Howarth C."/>
            <person name="Imamovic A."/>
            <person name="Larimer J."/>
            <person name="Murphy C."/>
            <person name="Naylor J."/>
            <person name="Pearson M."/>
            <person name="Poon T.W."/>
            <person name="Priest M."/>
            <person name="Roberts A."/>
            <person name="Saif S."/>
            <person name="Shea T."/>
            <person name="Sykes S."/>
            <person name="Wortman J."/>
            <person name="Nusbaum C."/>
            <person name="Birren B."/>
        </authorList>
    </citation>
    <scope>NUCLEOTIDE SEQUENCE [LARGE SCALE GENOMIC DNA]</scope>
    <source>
        <strain evidence="2 3">TKK-01-0051</strain>
    </source>
</reference>
<gene>
    <name evidence="2" type="ORF">K875_03875</name>
</gene>
<feature type="compositionally biased region" description="Basic and acidic residues" evidence="1">
    <location>
        <begin position="23"/>
        <end position="34"/>
    </location>
</feature>
<organism evidence="2 3">
    <name type="scientific">Mycobacterium [tuberculosis] TKK-01-0051</name>
    <dbReference type="NCBI Taxonomy" id="1324261"/>
    <lineage>
        <taxon>Bacteria</taxon>
        <taxon>Bacillati</taxon>
        <taxon>Actinomycetota</taxon>
        <taxon>Actinomycetes</taxon>
        <taxon>Mycobacteriales</taxon>
        <taxon>Mycobacteriaceae</taxon>
        <taxon>Mycobacterium</taxon>
        <taxon>Mycobacterium avium complex (MAC)</taxon>
    </lineage>
</organism>
<protein>
    <submittedName>
        <fullName evidence="2">Uncharacterized protein</fullName>
    </submittedName>
</protein>
<sequence length="95" mass="10034">MAIPVGITSCPHERRAGPGRHRTKEDMSPPKPLKDNAIGWAPMTLRITALGRVTLTAADMRSSAISATGSSGFRCACAETMDGPEPTLEDVRAGK</sequence>